<reference evidence="1" key="1">
    <citation type="submission" date="2021-11" db="EMBL/GenBank/DDBJ databases">
        <title>BS-T2-15 a new species belonging to the Comamonadaceae family isolated from the soil of a French oak forest.</title>
        <authorList>
            <person name="Mieszkin S."/>
            <person name="Alain K."/>
        </authorList>
    </citation>
    <scope>NUCLEOTIDE SEQUENCE</scope>
    <source>
        <strain evidence="1">BS-T2-15</strain>
    </source>
</reference>
<dbReference type="AlphaFoldDB" id="A0A9X2BZG4"/>
<dbReference type="EMBL" id="JAJLJH010000002">
    <property type="protein sequence ID" value="MCK9686312.1"/>
    <property type="molecule type" value="Genomic_DNA"/>
</dbReference>
<evidence type="ECO:0000313" key="2">
    <source>
        <dbReference type="Proteomes" id="UP001139353"/>
    </source>
</evidence>
<dbReference type="RefSeq" id="WP_275682338.1">
    <property type="nucleotide sequence ID" value="NZ_JAJLJH010000002.1"/>
</dbReference>
<comment type="caution">
    <text evidence="1">The sequence shown here is derived from an EMBL/GenBank/DDBJ whole genome shotgun (WGS) entry which is preliminary data.</text>
</comment>
<protein>
    <submittedName>
        <fullName evidence="1">Uncharacterized protein</fullName>
    </submittedName>
</protein>
<name>A0A9X2BZG4_9BURK</name>
<dbReference type="Proteomes" id="UP001139353">
    <property type="component" value="Unassembled WGS sequence"/>
</dbReference>
<gene>
    <name evidence="1" type="ORF">LPC04_11395</name>
</gene>
<evidence type="ECO:0000313" key="1">
    <source>
        <dbReference type="EMBL" id="MCK9686312.1"/>
    </source>
</evidence>
<organism evidence="1 2">
    <name type="scientific">Scleromatobacter humisilvae</name>
    <dbReference type="NCBI Taxonomy" id="2897159"/>
    <lineage>
        <taxon>Bacteria</taxon>
        <taxon>Pseudomonadati</taxon>
        <taxon>Pseudomonadota</taxon>
        <taxon>Betaproteobacteria</taxon>
        <taxon>Burkholderiales</taxon>
        <taxon>Sphaerotilaceae</taxon>
        <taxon>Scleromatobacter</taxon>
    </lineage>
</organism>
<accession>A0A9X2BZG4</accession>
<keyword evidence="2" id="KW-1185">Reference proteome</keyword>
<sequence length="99" mass="10593">MSPDADLAIVAEAEWPREGRPPLRIRLLSSPAYFGAGDFEDAPDIAEDQAGQAYIVSYESADEPGVFGNAIPNIESIDAAMALVEAKFPGARWLRKATG</sequence>
<proteinExistence type="predicted"/>